<protein>
    <recommendedName>
        <fullName evidence="1">DUF8180 domain-containing protein</fullName>
    </recommendedName>
</protein>
<dbReference type="InterPro" id="IPR058493">
    <property type="entry name" value="DUF8180"/>
</dbReference>
<comment type="caution">
    <text evidence="2">The sequence shown here is derived from an EMBL/GenBank/DDBJ whole genome shotgun (WGS) entry which is preliminary data.</text>
</comment>
<dbReference type="OrthoDB" id="1779770at2"/>
<dbReference type="AlphaFoldDB" id="A0A2T0BSU9"/>
<evidence type="ECO:0000313" key="2">
    <source>
        <dbReference type="EMBL" id="PRR86961.1"/>
    </source>
</evidence>
<dbReference type="Proteomes" id="UP000237798">
    <property type="component" value="Unassembled WGS sequence"/>
</dbReference>
<keyword evidence="3" id="KW-1185">Reference proteome</keyword>
<feature type="domain" description="DUF8180" evidence="1">
    <location>
        <begin position="50"/>
        <end position="108"/>
    </location>
</feature>
<organism evidence="2 3">
    <name type="scientific">Clostridium luticellarii</name>
    <dbReference type="NCBI Taxonomy" id="1691940"/>
    <lineage>
        <taxon>Bacteria</taxon>
        <taxon>Bacillati</taxon>
        <taxon>Bacillota</taxon>
        <taxon>Clostridia</taxon>
        <taxon>Eubacteriales</taxon>
        <taxon>Clostridiaceae</taxon>
        <taxon>Clostridium</taxon>
    </lineage>
</organism>
<dbReference type="RefSeq" id="WP_106007653.1">
    <property type="nucleotide sequence ID" value="NZ_JALCPJ010000048.1"/>
</dbReference>
<dbReference type="EMBL" id="PVXP01000001">
    <property type="protein sequence ID" value="PRR86961.1"/>
    <property type="molecule type" value="Genomic_DNA"/>
</dbReference>
<sequence>MDNEHEHHTHDHDCHGDDVTYGHGHCHGGEHHAHIHDTLNGAEDKEERTLKILLGHWIEHNKSHEEGFLEWVSKAKNMGKVETSQFIEKAVEFMKQADDMLKKAEEHM</sequence>
<evidence type="ECO:0000259" key="1">
    <source>
        <dbReference type="Pfam" id="PF26551"/>
    </source>
</evidence>
<accession>A0A2T0BSU9</accession>
<dbReference type="Pfam" id="PF26551">
    <property type="entry name" value="DUF8180"/>
    <property type="match status" value="1"/>
</dbReference>
<reference evidence="2 3" key="1">
    <citation type="submission" date="2018-03" db="EMBL/GenBank/DDBJ databases">
        <title>Genome sequence of Clostridium luticellarii DSM 29923.</title>
        <authorList>
            <person name="Poehlein A."/>
            <person name="Daniel R."/>
        </authorList>
    </citation>
    <scope>NUCLEOTIDE SEQUENCE [LARGE SCALE GENOMIC DNA]</scope>
    <source>
        <strain evidence="2 3">DSM 29923</strain>
    </source>
</reference>
<evidence type="ECO:0000313" key="3">
    <source>
        <dbReference type="Proteomes" id="UP000237798"/>
    </source>
</evidence>
<name>A0A2T0BSU9_9CLOT</name>
<proteinExistence type="predicted"/>
<gene>
    <name evidence="2" type="ORF">CLLU_01420</name>
</gene>